<proteinExistence type="predicted"/>
<dbReference type="AlphaFoldDB" id="A0AAV4WT67"/>
<feature type="compositionally biased region" description="Basic residues" evidence="1">
    <location>
        <begin position="83"/>
        <end position="99"/>
    </location>
</feature>
<name>A0AAV4WT67_CAEEX</name>
<feature type="compositionally biased region" description="Basic and acidic residues" evidence="1">
    <location>
        <begin position="162"/>
        <end position="172"/>
    </location>
</feature>
<sequence length="172" mass="19752">MAPAGTKGIVKFFSFEDSGRNVIGKTSYTKSQSPLINLKRTNKTKLDTQLPKLKDHSILLLLSRILNAQHRLSPKNPTPATKSHLHQLKMSPARRHQKKLGWMSSKIKSHSRFRYLQTEKTARTPARDRWREISDRPNNIAPDPNHPTERRPPFSPSSFKLPMEKRGWGVGR</sequence>
<evidence type="ECO:0000313" key="3">
    <source>
        <dbReference type="Proteomes" id="UP001054945"/>
    </source>
</evidence>
<keyword evidence="3" id="KW-1185">Reference proteome</keyword>
<comment type="caution">
    <text evidence="2">The sequence shown here is derived from an EMBL/GenBank/DDBJ whole genome shotgun (WGS) entry which is preliminary data.</text>
</comment>
<feature type="compositionally biased region" description="Basic and acidic residues" evidence="1">
    <location>
        <begin position="120"/>
        <end position="135"/>
    </location>
</feature>
<accession>A0AAV4WT67</accession>
<dbReference type="Proteomes" id="UP001054945">
    <property type="component" value="Unassembled WGS sequence"/>
</dbReference>
<gene>
    <name evidence="2" type="ORF">CEXT_86151</name>
</gene>
<reference evidence="2 3" key="1">
    <citation type="submission" date="2021-06" db="EMBL/GenBank/DDBJ databases">
        <title>Caerostris extrusa draft genome.</title>
        <authorList>
            <person name="Kono N."/>
            <person name="Arakawa K."/>
        </authorList>
    </citation>
    <scope>NUCLEOTIDE SEQUENCE [LARGE SCALE GENOMIC DNA]</scope>
</reference>
<protein>
    <submittedName>
        <fullName evidence="2">Uncharacterized protein</fullName>
    </submittedName>
</protein>
<organism evidence="2 3">
    <name type="scientific">Caerostris extrusa</name>
    <name type="common">Bark spider</name>
    <name type="synonym">Caerostris bankana</name>
    <dbReference type="NCBI Taxonomy" id="172846"/>
    <lineage>
        <taxon>Eukaryota</taxon>
        <taxon>Metazoa</taxon>
        <taxon>Ecdysozoa</taxon>
        <taxon>Arthropoda</taxon>
        <taxon>Chelicerata</taxon>
        <taxon>Arachnida</taxon>
        <taxon>Araneae</taxon>
        <taxon>Araneomorphae</taxon>
        <taxon>Entelegynae</taxon>
        <taxon>Araneoidea</taxon>
        <taxon>Araneidae</taxon>
        <taxon>Caerostris</taxon>
    </lineage>
</organism>
<evidence type="ECO:0000256" key="1">
    <source>
        <dbReference type="SAM" id="MobiDB-lite"/>
    </source>
</evidence>
<dbReference type="EMBL" id="BPLR01016605">
    <property type="protein sequence ID" value="GIY85019.1"/>
    <property type="molecule type" value="Genomic_DNA"/>
</dbReference>
<feature type="region of interest" description="Disordered" evidence="1">
    <location>
        <begin position="118"/>
        <end position="172"/>
    </location>
</feature>
<feature type="region of interest" description="Disordered" evidence="1">
    <location>
        <begin position="73"/>
        <end position="104"/>
    </location>
</feature>
<evidence type="ECO:0000313" key="2">
    <source>
        <dbReference type="EMBL" id="GIY85019.1"/>
    </source>
</evidence>